<sequence>MPDILPLFIAAARTVWQFLCGIWPAIWQFLHESYGPAALQLVTSYSLKFLLATAVGLGAVLTLRLFDWLRGVRFRDIDHDSAAMRGYMGCRVLAVFLSYALIMAFGCLALAIIVLPGPAQAATFTGKYDLAIMQASKRWMPGVPWKLWKAQLYQESRLDPAARSPAGAEGLAQFMPATWTEVTAAMGLGAVPRSQAAVSIEAGAYYMARLRAGWSSPRPALDRHHLAQASYNGGFGNILAAQRACAENGMLPPGYDAIMRCLPQITGRHAAETLGYAPAIDRWWRLMEAGG</sequence>
<reference evidence="6" key="1">
    <citation type="journal article" date="2019" name="Int. J. Syst. Evol. Microbiol.">
        <title>The Global Catalogue of Microorganisms (GCM) 10K type strain sequencing project: providing services to taxonomists for standard genome sequencing and annotation.</title>
        <authorList>
            <consortium name="The Broad Institute Genomics Platform"/>
            <consortium name="The Broad Institute Genome Sequencing Center for Infectious Disease"/>
            <person name="Wu L."/>
            <person name="Ma J."/>
        </authorList>
    </citation>
    <scope>NUCLEOTIDE SEQUENCE [LARGE SCALE GENOMIC DNA]</scope>
    <source>
        <strain evidence="6">KCTC 42182</strain>
    </source>
</reference>
<dbReference type="SUPFAM" id="SSF53955">
    <property type="entry name" value="Lysozyme-like"/>
    <property type="match status" value="1"/>
</dbReference>
<evidence type="ECO:0000313" key="5">
    <source>
        <dbReference type="EMBL" id="MFC3674644.1"/>
    </source>
</evidence>
<comment type="caution">
    <text evidence="5">The sequence shown here is derived from an EMBL/GenBank/DDBJ whole genome shotgun (WGS) entry which is preliminary data.</text>
</comment>
<feature type="transmembrane region" description="Helical" evidence="3">
    <location>
        <begin position="92"/>
        <end position="115"/>
    </location>
</feature>
<dbReference type="Gene3D" id="1.10.530.10">
    <property type="match status" value="1"/>
</dbReference>
<dbReference type="InterPro" id="IPR008258">
    <property type="entry name" value="Transglycosylase_SLT_dom_1"/>
</dbReference>
<evidence type="ECO:0000256" key="3">
    <source>
        <dbReference type="SAM" id="Phobius"/>
    </source>
</evidence>
<evidence type="ECO:0000256" key="1">
    <source>
        <dbReference type="ARBA" id="ARBA00007734"/>
    </source>
</evidence>
<evidence type="ECO:0000259" key="4">
    <source>
        <dbReference type="Pfam" id="PF01464"/>
    </source>
</evidence>
<dbReference type="InterPro" id="IPR023346">
    <property type="entry name" value="Lysozyme-like_dom_sf"/>
</dbReference>
<keyword evidence="3" id="KW-1133">Transmembrane helix</keyword>
<comment type="similarity">
    <text evidence="2">Belongs to the virb1 family.</text>
</comment>
<name>A0ABV7VBZ0_9PROT</name>
<feature type="transmembrane region" description="Helical" evidence="3">
    <location>
        <begin position="47"/>
        <end position="66"/>
    </location>
</feature>
<gene>
    <name evidence="5" type="ORF">ACFOOQ_03755</name>
</gene>
<dbReference type="Proteomes" id="UP001595711">
    <property type="component" value="Unassembled WGS sequence"/>
</dbReference>
<dbReference type="RefSeq" id="WP_379721961.1">
    <property type="nucleotide sequence ID" value="NZ_JBHRYJ010000001.1"/>
</dbReference>
<comment type="similarity">
    <text evidence="1">Belongs to the transglycosylase Slt family.</text>
</comment>
<keyword evidence="3" id="KW-0472">Membrane</keyword>
<evidence type="ECO:0000256" key="2">
    <source>
        <dbReference type="ARBA" id="ARBA00009387"/>
    </source>
</evidence>
<dbReference type="PANTHER" id="PTHR37423:SF2">
    <property type="entry name" value="MEMBRANE-BOUND LYTIC MUREIN TRANSGLYCOSYLASE C"/>
    <property type="match status" value="1"/>
</dbReference>
<feature type="transmembrane region" description="Helical" evidence="3">
    <location>
        <begin position="7"/>
        <end position="27"/>
    </location>
</feature>
<feature type="domain" description="Transglycosylase SLT" evidence="4">
    <location>
        <begin position="137"/>
        <end position="243"/>
    </location>
</feature>
<organism evidence="5 6">
    <name type="scientific">Ferrovibrio xuzhouensis</name>
    <dbReference type="NCBI Taxonomy" id="1576914"/>
    <lineage>
        <taxon>Bacteria</taxon>
        <taxon>Pseudomonadati</taxon>
        <taxon>Pseudomonadota</taxon>
        <taxon>Alphaproteobacteria</taxon>
        <taxon>Rhodospirillales</taxon>
        <taxon>Rhodospirillaceae</taxon>
        <taxon>Ferrovibrio</taxon>
    </lineage>
</organism>
<dbReference type="PANTHER" id="PTHR37423">
    <property type="entry name" value="SOLUBLE LYTIC MUREIN TRANSGLYCOSYLASE-RELATED"/>
    <property type="match status" value="1"/>
</dbReference>
<keyword evidence="6" id="KW-1185">Reference proteome</keyword>
<dbReference type="Pfam" id="PF01464">
    <property type="entry name" value="SLT"/>
    <property type="match status" value="1"/>
</dbReference>
<protein>
    <submittedName>
        <fullName evidence="5">Transglycosylase SLT domain-containing protein</fullName>
    </submittedName>
</protein>
<accession>A0ABV7VBZ0</accession>
<proteinExistence type="inferred from homology"/>
<keyword evidence="3" id="KW-0812">Transmembrane</keyword>
<dbReference type="EMBL" id="JBHRYJ010000001">
    <property type="protein sequence ID" value="MFC3674644.1"/>
    <property type="molecule type" value="Genomic_DNA"/>
</dbReference>
<evidence type="ECO:0000313" key="6">
    <source>
        <dbReference type="Proteomes" id="UP001595711"/>
    </source>
</evidence>